<organism evidence="8 9">
    <name type="scientific">Calditerrivibrio nitroreducens (strain DSM 19672 / NBRC 101217 / Yu37-1)</name>
    <dbReference type="NCBI Taxonomy" id="768670"/>
    <lineage>
        <taxon>Bacteria</taxon>
        <taxon>Pseudomonadati</taxon>
        <taxon>Deferribacterota</taxon>
        <taxon>Deferribacteres</taxon>
        <taxon>Deferribacterales</taxon>
        <taxon>Calditerrivibrionaceae</taxon>
    </lineage>
</organism>
<proteinExistence type="inferred from homology"/>
<dbReference type="Gene3D" id="3.40.50.720">
    <property type="entry name" value="NAD(P)-binding Rossmann-like Domain"/>
    <property type="match status" value="1"/>
</dbReference>
<gene>
    <name evidence="8" type="ordered locus">Calni_1181</name>
</gene>
<dbReference type="STRING" id="768670.Calni_1181"/>
<comment type="pathway">
    <text evidence="1 6">Carbohydrate biosynthesis; dTDP-L-rhamnose biosynthesis.</text>
</comment>
<keyword evidence="6 8" id="KW-0560">Oxidoreductase</keyword>
<dbReference type="PANTHER" id="PTHR10491:SF4">
    <property type="entry name" value="METHIONINE ADENOSYLTRANSFERASE 2 SUBUNIT BETA"/>
    <property type="match status" value="1"/>
</dbReference>
<accession>E4TIP1</accession>
<dbReference type="GO" id="GO:0005829">
    <property type="term" value="C:cytosol"/>
    <property type="evidence" value="ECO:0007669"/>
    <property type="project" value="TreeGrafter"/>
</dbReference>
<evidence type="ECO:0000256" key="3">
    <source>
        <dbReference type="ARBA" id="ARBA00012929"/>
    </source>
</evidence>
<reference evidence="8 9" key="2">
    <citation type="journal article" date="2011" name="Stand. Genomic Sci.">
        <title>Complete genome sequence of Calditerrivibrio nitroreducens type strain (Yu37-1).</title>
        <authorList>
            <person name="Pitluck S."/>
            <person name="Sikorski J."/>
            <person name="Zeytun A."/>
            <person name="Lapidus A."/>
            <person name="Nolan M."/>
            <person name="Lucas S."/>
            <person name="Hammon N."/>
            <person name="Deshpande S."/>
            <person name="Cheng J.F."/>
            <person name="Tapia R."/>
            <person name="Han C."/>
            <person name="Goodwin L."/>
            <person name="Liolios K."/>
            <person name="Pagani I."/>
            <person name="Ivanova N."/>
            <person name="Mavromatis K."/>
            <person name="Pati A."/>
            <person name="Chen A."/>
            <person name="Palaniappan K."/>
            <person name="Hauser L."/>
            <person name="Chang Y.J."/>
            <person name="Jeffries C.D."/>
            <person name="Detter J.C."/>
            <person name="Brambilla E."/>
            <person name="Djao O.D."/>
            <person name="Rohde M."/>
            <person name="Spring S."/>
            <person name="Goker M."/>
            <person name="Woyke T."/>
            <person name="Bristow J."/>
            <person name="Eisen J.A."/>
            <person name="Markowitz V."/>
            <person name="Hugenholtz P."/>
            <person name="Kyrpides N.C."/>
            <person name="Klenk H.P."/>
            <person name="Land M."/>
        </authorList>
    </citation>
    <scope>NUCLEOTIDE SEQUENCE [LARGE SCALE GENOMIC DNA]</scope>
    <source>
        <strain evidence="9">DSM 19672 / NBRC 101217 / Yu37-1</strain>
    </source>
</reference>
<reference key="1">
    <citation type="submission" date="2010-11" db="EMBL/GenBank/DDBJ databases">
        <title>The complete genome of chromosome of Calditerrivibrio nitroreducens DSM 19672.</title>
        <authorList>
            <consortium name="US DOE Joint Genome Institute (JGI-PGF)"/>
            <person name="Lucas S."/>
            <person name="Copeland A."/>
            <person name="Lapidus A."/>
            <person name="Bruce D."/>
            <person name="Goodwin L."/>
            <person name="Pitluck S."/>
            <person name="Kyrpides N."/>
            <person name="Mavromatis K."/>
            <person name="Ivanova N."/>
            <person name="Mikhailova N."/>
            <person name="Zeytun A."/>
            <person name="Brettin T."/>
            <person name="Detter J.C."/>
            <person name="Tapia R."/>
            <person name="Han C."/>
            <person name="Land M."/>
            <person name="Hauser L."/>
            <person name="Markowitz V."/>
            <person name="Cheng J.-F."/>
            <person name="Hugenholtz P."/>
            <person name="Woyke T."/>
            <person name="Wu D."/>
            <person name="Spring S."/>
            <person name="Schroeder M."/>
            <person name="Brambilla E."/>
            <person name="Klenk H.-P."/>
            <person name="Eisen J.A."/>
        </authorList>
    </citation>
    <scope>NUCLEOTIDE SEQUENCE [LARGE SCALE GENOMIC DNA]</scope>
    <source>
        <strain>DSM 19672</strain>
    </source>
</reference>
<name>E4TIP1_CALNY</name>
<dbReference type="AlphaFoldDB" id="E4TIP1"/>
<feature type="domain" description="RmlD-like substrate binding" evidence="7">
    <location>
        <begin position="2"/>
        <end position="290"/>
    </location>
</feature>
<keyword evidence="9" id="KW-1185">Reference proteome</keyword>
<evidence type="ECO:0000259" key="7">
    <source>
        <dbReference type="Pfam" id="PF04321"/>
    </source>
</evidence>
<dbReference type="RefSeq" id="WP_013451301.1">
    <property type="nucleotide sequence ID" value="NC_014758.1"/>
</dbReference>
<dbReference type="Gene3D" id="3.90.25.10">
    <property type="entry name" value="UDP-galactose 4-epimerase, domain 1"/>
    <property type="match status" value="1"/>
</dbReference>
<dbReference type="KEGG" id="cni:Calni_1181"/>
<comment type="function">
    <text evidence="6">Catalyzes the reduction of dTDP-6-deoxy-L-lyxo-4-hexulose to yield dTDP-L-rhamnose.</text>
</comment>
<protein>
    <recommendedName>
        <fullName evidence="4 6">dTDP-4-dehydrorhamnose reductase</fullName>
        <ecNumber evidence="3 6">1.1.1.133</ecNumber>
    </recommendedName>
</protein>
<dbReference type="HOGENOM" id="CLU_045518_1_2_0"/>
<dbReference type="Proteomes" id="UP000007039">
    <property type="component" value="Chromosome"/>
</dbReference>
<dbReference type="GO" id="GO:0008831">
    <property type="term" value="F:dTDP-4-dehydrorhamnose reductase activity"/>
    <property type="evidence" value="ECO:0007669"/>
    <property type="project" value="UniProtKB-EC"/>
</dbReference>
<comment type="catalytic activity">
    <reaction evidence="5">
        <text>dTDP-beta-L-rhamnose + NADP(+) = dTDP-4-dehydro-beta-L-rhamnose + NADPH + H(+)</text>
        <dbReference type="Rhea" id="RHEA:21796"/>
        <dbReference type="ChEBI" id="CHEBI:15378"/>
        <dbReference type="ChEBI" id="CHEBI:57510"/>
        <dbReference type="ChEBI" id="CHEBI:57783"/>
        <dbReference type="ChEBI" id="CHEBI:58349"/>
        <dbReference type="ChEBI" id="CHEBI:62830"/>
        <dbReference type="EC" id="1.1.1.133"/>
    </reaction>
</comment>
<dbReference type="eggNOG" id="COG1091">
    <property type="taxonomic scope" value="Bacteria"/>
</dbReference>
<evidence type="ECO:0000313" key="8">
    <source>
        <dbReference type="EMBL" id="ADR19089.1"/>
    </source>
</evidence>
<sequence length="298" mass="33966">MIWIIGARGMLGTELSEILKSNSVPFIATDKEISITDYESLGQFVRDRSIKFIVNCAAYTAVDKAEDEVDLCTTINADGVENIAKVAKQIGATVIHISTDYVFSGESIIENGKPRPYLEDDPTSPTSIYGKSKLEGEKRLLSIVPESIIIRTSWLYGEHGNNFVYTMFRLMREKKEIAVVSDQYGSPTWTYDLARAILQMINLSKNKLSFGIYHYSNEGEISWYDFAVEIYRLGREYEILKEDCNIKPIKTEDYPTKAMRPKYSVLSKEKIKRLGVEVPFWKDSLRSFISGISHKYRG</sequence>
<dbReference type="OrthoDB" id="9803892at2"/>
<dbReference type="NCBIfam" id="TIGR01214">
    <property type="entry name" value="rmlD"/>
    <property type="match status" value="1"/>
</dbReference>
<evidence type="ECO:0000313" key="9">
    <source>
        <dbReference type="Proteomes" id="UP000007039"/>
    </source>
</evidence>
<evidence type="ECO:0000256" key="5">
    <source>
        <dbReference type="ARBA" id="ARBA00048200"/>
    </source>
</evidence>
<evidence type="ECO:0000256" key="1">
    <source>
        <dbReference type="ARBA" id="ARBA00004781"/>
    </source>
</evidence>
<dbReference type="SUPFAM" id="SSF51735">
    <property type="entry name" value="NAD(P)-binding Rossmann-fold domains"/>
    <property type="match status" value="1"/>
</dbReference>
<keyword evidence="6" id="KW-0521">NADP</keyword>
<dbReference type="GO" id="GO:0019305">
    <property type="term" value="P:dTDP-rhamnose biosynthetic process"/>
    <property type="evidence" value="ECO:0007669"/>
    <property type="project" value="UniProtKB-UniPathway"/>
</dbReference>
<dbReference type="PANTHER" id="PTHR10491">
    <property type="entry name" value="DTDP-4-DEHYDRORHAMNOSE REDUCTASE"/>
    <property type="match status" value="1"/>
</dbReference>
<dbReference type="Pfam" id="PF04321">
    <property type="entry name" value="RmlD_sub_bind"/>
    <property type="match status" value="1"/>
</dbReference>
<dbReference type="CDD" id="cd05254">
    <property type="entry name" value="dTDP_HR_like_SDR_e"/>
    <property type="match status" value="1"/>
</dbReference>
<dbReference type="InterPro" id="IPR005913">
    <property type="entry name" value="dTDP_dehydrorham_reduct"/>
</dbReference>
<evidence type="ECO:0000256" key="2">
    <source>
        <dbReference type="ARBA" id="ARBA00010944"/>
    </source>
</evidence>
<evidence type="ECO:0000256" key="6">
    <source>
        <dbReference type="RuleBase" id="RU364082"/>
    </source>
</evidence>
<comment type="similarity">
    <text evidence="2 6">Belongs to the dTDP-4-dehydrorhamnose reductase family.</text>
</comment>
<evidence type="ECO:0000256" key="4">
    <source>
        <dbReference type="ARBA" id="ARBA00017099"/>
    </source>
</evidence>
<dbReference type="InterPro" id="IPR036291">
    <property type="entry name" value="NAD(P)-bd_dom_sf"/>
</dbReference>
<dbReference type="EMBL" id="CP002347">
    <property type="protein sequence ID" value="ADR19089.1"/>
    <property type="molecule type" value="Genomic_DNA"/>
</dbReference>
<dbReference type="EC" id="1.1.1.133" evidence="3 6"/>
<dbReference type="UniPathway" id="UPA00124"/>
<dbReference type="InterPro" id="IPR029903">
    <property type="entry name" value="RmlD-like-bd"/>
</dbReference>